<dbReference type="InterPro" id="IPR001509">
    <property type="entry name" value="Epimerase_deHydtase"/>
</dbReference>
<dbReference type="PANTHER" id="PTHR10366:SF812">
    <property type="entry name" value="VPS9 DOMAIN-CONTAINING PROTEIN"/>
    <property type="match status" value="1"/>
</dbReference>
<feature type="domain" description="NAD-dependent epimerase/dehydratase" evidence="3">
    <location>
        <begin position="6"/>
        <end position="252"/>
    </location>
</feature>
<protein>
    <submittedName>
        <fullName evidence="4">NAD(P)-binding protein</fullName>
    </submittedName>
</protein>
<dbReference type="HOGENOM" id="CLU_007383_9_2_1"/>
<dbReference type="Proteomes" id="UP000024376">
    <property type="component" value="Unassembled WGS sequence"/>
</dbReference>
<dbReference type="KEGG" id="trr:M419DRAFT_91223"/>
<accession>A0A024RWZ3</accession>
<comment type="similarity">
    <text evidence="2">Belongs to the NAD(P)-dependent epimerase/dehydratase family. Dihydroflavonol-4-reductase subfamily.</text>
</comment>
<dbReference type="Pfam" id="PF01370">
    <property type="entry name" value="Epimerase"/>
    <property type="match status" value="1"/>
</dbReference>
<dbReference type="PANTHER" id="PTHR10366">
    <property type="entry name" value="NAD DEPENDENT EPIMERASE/DEHYDRATASE"/>
    <property type="match status" value="1"/>
</dbReference>
<evidence type="ECO:0000313" key="5">
    <source>
        <dbReference type="Proteomes" id="UP000024376"/>
    </source>
</evidence>
<dbReference type="Gene3D" id="3.40.50.720">
    <property type="entry name" value="NAD(P)-binding Rossmann-like Domain"/>
    <property type="match status" value="1"/>
</dbReference>
<evidence type="ECO:0000259" key="3">
    <source>
        <dbReference type="Pfam" id="PF01370"/>
    </source>
</evidence>
<dbReference type="SUPFAM" id="SSF51735">
    <property type="entry name" value="NAD(P)-binding Rossmann-fold domains"/>
    <property type="match status" value="1"/>
</dbReference>
<evidence type="ECO:0000256" key="1">
    <source>
        <dbReference type="ARBA" id="ARBA00023002"/>
    </source>
</evidence>
<reference evidence="5" key="1">
    <citation type="journal article" date="2013" name="Ind. Biotechnol.">
        <title>Comparative genomics analysis of Trichoderma reesei strains.</title>
        <authorList>
            <person name="Koike H."/>
            <person name="Aerts A."/>
            <person name="LaButti K."/>
            <person name="Grigoriev I.V."/>
            <person name="Baker S.E."/>
        </authorList>
    </citation>
    <scope>NUCLEOTIDE SEQUENCE [LARGE SCALE GENOMIC DNA]</scope>
    <source>
        <strain evidence="5">ATCC 56765 / BCRC 32924 / NRRL 11460 / Rut C-30</strain>
    </source>
</reference>
<dbReference type="InterPro" id="IPR036291">
    <property type="entry name" value="NAD(P)-bd_dom_sf"/>
</dbReference>
<dbReference type="InterPro" id="IPR050425">
    <property type="entry name" value="NAD(P)_dehydrat-like"/>
</dbReference>
<dbReference type="AlphaFoldDB" id="A0A024RWZ3"/>
<proteinExistence type="inferred from homology"/>
<dbReference type="EMBL" id="KI911169">
    <property type="protein sequence ID" value="ETR97608.1"/>
    <property type="molecule type" value="Genomic_DNA"/>
</dbReference>
<dbReference type="OrthoDB" id="2735536at2759"/>
<name>A0A024RWZ3_HYPJR</name>
<gene>
    <name evidence="4" type="ORF">M419DRAFT_91223</name>
</gene>
<evidence type="ECO:0000256" key="2">
    <source>
        <dbReference type="ARBA" id="ARBA00023445"/>
    </source>
</evidence>
<evidence type="ECO:0000313" key="4">
    <source>
        <dbReference type="EMBL" id="ETR97608.1"/>
    </source>
</evidence>
<sequence length="331" mass="36590">MSGHLVFITGASGFIGTYLIGDVLKAGHRVRVAVRSEEKAQLIKELYPSALDRIESVIVSDISQLLTFQGALKGVDYVFHLAGPMVDKGTDLTRDFVDPVVRGTLSILELSAQENSIRKVVIVSSFVSLMPLDGIVRSPFHIKANTGERFVVNLNMDFPEGLPGQLLKYQTGKIVAHQAYRDWVKKANPKFDVVTVHPSQVFGPSLVQKSADELSGVNYLMWVTLHSNGPPMTPFLMVDVRDVSRALARIIDAVVPSGTELPLTGPFHTWKQFASFAKANYPSLNVKFDAEEEPTWTIDMGATDKFLAMEWTAMEDSIEAFLDQQVAFFKA</sequence>
<dbReference type="GO" id="GO:0016616">
    <property type="term" value="F:oxidoreductase activity, acting on the CH-OH group of donors, NAD or NADP as acceptor"/>
    <property type="evidence" value="ECO:0007669"/>
    <property type="project" value="TreeGrafter"/>
</dbReference>
<keyword evidence="1" id="KW-0560">Oxidoreductase</keyword>
<organism evidence="4 5">
    <name type="scientific">Hypocrea jecorina (strain ATCC 56765 / BCRC 32924 / NRRL 11460 / Rut C-30)</name>
    <name type="common">Trichoderma reesei</name>
    <dbReference type="NCBI Taxonomy" id="1344414"/>
    <lineage>
        <taxon>Eukaryota</taxon>
        <taxon>Fungi</taxon>
        <taxon>Dikarya</taxon>
        <taxon>Ascomycota</taxon>
        <taxon>Pezizomycotina</taxon>
        <taxon>Sordariomycetes</taxon>
        <taxon>Hypocreomycetidae</taxon>
        <taxon>Hypocreales</taxon>
        <taxon>Hypocreaceae</taxon>
        <taxon>Trichoderma</taxon>
    </lineage>
</organism>